<evidence type="ECO:0000256" key="4">
    <source>
        <dbReference type="ARBA" id="ARBA00022741"/>
    </source>
</evidence>
<comment type="subcellular location">
    <subcellularLocation>
        <location evidence="1">Membrane</location>
        <topology evidence="1">Multi-pass membrane protein</topology>
    </subcellularLocation>
</comment>
<dbReference type="PROSITE" id="PS50893">
    <property type="entry name" value="ABC_TRANSPORTER_2"/>
    <property type="match status" value="1"/>
</dbReference>
<dbReference type="InterPro" id="IPR013525">
    <property type="entry name" value="ABC2_TM"/>
</dbReference>
<dbReference type="PANTHER" id="PTHR48041:SF11">
    <property type="entry name" value="ABC TRANSPORTER G FAMILY MEMBER 16"/>
    <property type="match status" value="1"/>
</dbReference>
<protein>
    <recommendedName>
        <fullName evidence="9">ABC transporter domain-containing protein</fullName>
    </recommendedName>
</protein>
<evidence type="ECO:0000313" key="11">
    <source>
        <dbReference type="Proteomes" id="UP001630127"/>
    </source>
</evidence>
<feature type="transmembrane region" description="Helical" evidence="8">
    <location>
        <begin position="509"/>
        <end position="530"/>
    </location>
</feature>
<reference evidence="10 11" key="1">
    <citation type="submission" date="2024-11" db="EMBL/GenBank/DDBJ databases">
        <title>A near-complete genome assembly of Cinchona calisaya.</title>
        <authorList>
            <person name="Lian D.C."/>
            <person name="Zhao X.W."/>
            <person name="Wei L."/>
        </authorList>
    </citation>
    <scope>NUCLEOTIDE SEQUENCE [LARGE SCALE GENOMIC DNA]</scope>
    <source>
        <tissue evidence="10">Nenye</tissue>
    </source>
</reference>
<dbReference type="GO" id="GO:0016020">
    <property type="term" value="C:membrane"/>
    <property type="evidence" value="ECO:0007669"/>
    <property type="project" value="UniProtKB-SubCell"/>
</dbReference>
<evidence type="ECO:0000313" key="10">
    <source>
        <dbReference type="EMBL" id="KAL3521007.1"/>
    </source>
</evidence>
<dbReference type="InterPro" id="IPR003593">
    <property type="entry name" value="AAA+_ATPase"/>
</dbReference>
<dbReference type="Proteomes" id="UP001630127">
    <property type="component" value="Unassembled WGS sequence"/>
</dbReference>
<gene>
    <name evidence="10" type="ORF">ACH5RR_019156</name>
</gene>
<keyword evidence="5" id="KW-0067">ATP-binding</keyword>
<evidence type="ECO:0000256" key="7">
    <source>
        <dbReference type="ARBA" id="ARBA00023136"/>
    </source>
</evidence>
<evidence type="ECO:0000256" key="6">
    <source>
        <dbReference type="ARBA" id="ARBA00022989"/>
    </source>
</evidence>
<evidence type="ECO:0000259" key="9">
    <source>
        <dbReference type="PROSITE" id="PS50893"/>
    </source>
</evidence>
<dbReference type="EMBL" id="JBJUIK010000008">
    <property type="protein sequence ID" value="KAL3521007.1"/>
    <property type="molecule type" value="Genomic_DNA"/>
</dbReference>
<dbReference type="GO" id="GO:0005524">
    <property type="term" value="F:ATP binding"/>
    <property type="evidence" value="ECO:0007669"/>
    <property type="project" value="UniProtKB-KW"/>
</dbReference>
<feature type="domain" description="ABC transporter" evidence="9">
    <location>
        <begin position="73"/>
        <end position="322"/>
    </location>
</feature>
<dbReference type="Pfam" id="PF01061">
    <property type="entry name" value="ABC2_membrane"/>
    <property type="match status" value="1"/>
</dbReference>
<evidence type="ECO:0000256" key="1">
    <source>
        <dbReference type="ARBA" id="ARBA00004141"/>
    </source>
</evidence>
<feature type="transmembrane region" description="Helical" evidence="8">
    <location>
        <begin position="576"/>
        <end position="595"/>
    </location>
</feature>
<evidence type="ECO:0000256" key="3">
    <source>
        <dbReference type="ARBA" id="ARBA00022692"/>
    </source>
</evidence>
<keyword evidence="3 8" id="KW-0812">Transmembrane</keyword>
<keyword evidence="11" id="KW-1185">Reference proteome</keyword>
<dbReference type="InterPro" id="IPR050352">
    <property type="entry name" value="ABCG_transporters"/>
</dbReference>
<accession>A0ABD2ZNK4</accession>
<evidence type="ECO:0000256" key="2">
    <source>
        <dbReference type="ARBA" id="ARBA00022448"/>
    </source>
</evidence>
<organism evidence="10 11">
    <name type="scientific">Cinchona calisaya</name>
    <dbReference type="NCBI Taxonomy" id="153742"/>
    <lineage>
        <taxon>Eukaryota</taxon>
        <taxon>Viridiplantae</taxon>
        <taxon>Streptophyta</taxon>
        <taxon>Embryophyta</taxon>
        <taxon>Tracheophyta</taxon>
        <taxon>Spermatophyta</taxon>
        <taxon>Magnoliopsida</taxon>
        <taxon>eudicotyledons</taxon>
        <taxon>Gunneridae</taxon>
        <taxon>Pentapetalae</taxon>
        <taxon>asterids</taxon>
        <taxon>lamiids</taxon>
        <taxon>Gentianales</taxon>
        <taxon>Rubiaceae</taxon>
        <taxon>Cinchonoideae</taxon>
        <taxon>Cinchoneae</taxon>
        <taxon>Cinchona</taxon>
    </lineage>
</organism>
<evidence type="ECO:0000256" key="8">
    <source>
        <dbReference type="SAM" id="Phobius"/>
    </source>
</evidence>
<name>A0ABD2ZNK4_9GENT</name>
<dbReference type="InterPro" id="IPR003439">
    <property type="entry name" value="ABC_transporter-like_ATP-bd"/>
</dbReference>
<dbReference type="PROSITE" id="PS00211">
    <property type="entry name" value="ABC_TRANSPORTER_1"/>
    <property type="match status" value="1"/>
</dbReference>
<comment type="caution">
    <text evidence="10">The sequence shown here is derived from an EMBL/GenBank/DDBJ whole genome shotgun (WGS) entry which is preliminary data.</text>
</comment>
<dbReference type="AlphaFoldDB" id="A0ABD2ZNK4"/>
<dbReference type="Pfam" id="PF00005">
    <property type="entry name" value="ABC_tran"/>
    <property type="match status" value="1"/>
</dbReference>
<feature type="transmembrane region" description="Helical" evidence="8">
    <location>
        <begin position="542"/>
        <end position="564"/>
    </location>
</feature>
<keyword evidence="6 8" id="KW-1133">Transmembrane helix</keyword>
<evidence type="ECO:0000256" key="5">
    <source>
        <dbReference type="ARBA" id="ARBA00022840"/>
    </source>
</evidence>
<dbReference type="SMART" id="SM00382">
    <property type="entry name" value="AAA"/>
    <property type="match status" value="1"/>
</dbReference>
<feature type="transmembrane region" description="Helical" evidence="8">
    <location>
        <begin position="434"/>
        <end position="455"/>
    </location>
</feature>
<keyword evidence="2" id="KW-0813">Transport</keyword>
<dbReference type="InterPro" id="IPR017871">
    <property type="entry name" value="ABC_transporter-like_CS"/>
</dbReference>
<keyword evidence="7 8" id="KW-0472">Membrane</keyword>
<feature type="transmembrane region" description="Helical" evidence="8">
    <location>
        <begin position="467"/>
        <end position="488"/>
    </location>
</feature>
<feature type="transmembrane region" description="Helical" evidence="8">
    <location>
        <begin position="693"/>
        <end position="714"/>
    </location>
</feature>
<dbReference type="SUPFAM" id="SSF52540">
    <property type="entry name" value="P-loop containing nucleoside triphosphate hydrolases"/>
    <property type="match status" value="1"/>
</dbReference>
<dbReference type="PANTHER" id="PTHR48041">
    <property type="entry name" value="ABC TRANSPORTER G FAMILY MEMBER 28"/>
    <property type="match status" value="1"/>
</dbReference>
<keyword evidence="4" id="KW-0547">Nucleotide-binding</keyword>
<dbReference type="Gene3D" id="3.40.50.300">
    <property type="entry name" value="P-loop containing nucleotide triphosphate hydrolases"/>
    <property type="match status" value="1"/>
</dbReference>
<proteinExistence type="predicted"/>
<sequence length="720" mass="79611">MVQLSSATPSRACSSPAPLLGCFGDSRDKCNVEETEAHQVVKMRDPNVKNQAAYPLMLSFSNLAYSVKISHTLNRSSIFPSSNKSTLSAKEPETKVLLNDISGEAHDGEILAVLGPSGSGKSTLIDALANRVSKGSLKGMITLNGEQLDSKLLKVISAYVMQDDLLFPMLTVEETLMFAAELRLPGSVTKLEKKQRVHDLMEQLDLWKAAKTRIGDEGHRGVSGGERRRVSIGIEIIHNPIILFLDEPTSGLDSTCAFMVVKVLQRVAQTGSIVIMSIHQPSFRILGLLDHLLYLSHGQIVYIGSPSHLPLYMENIGYPIPEDENPSEAILDLICDLELSAGGINSMVQFNRAWQSEKIRAIPKLEPSPEYGSMSFMEAIKYSVSRGKLVSGKASDSDASPTIEVPKFANPIWTEISVLSKRAFLNSCRMPGIFASRFGATLITGLILASVFLHLDTSATGSEERVRYLAFITSSVFFICCDGTAIILNERNIMLRETSYNAYRRISYCLSDALTWMPSIVFLSIVYSAITFWGPGLNGGFVGFSIYLAIMLALFWTGNSYVIFLSGLLPDARHGYAVVVASLSYFLLFCGVFLSRNQIPVYWIWFHYLSPKKYPYAALMQNEYQNTRKCFGRAIEVFDKTPLDAVPVELKEIVLSGIGDILGINITGSTCMTTGPDVLKRRGVTDLNLWECVVITIAWGFLFRISFYFTLLLGSKNKRK</sequence>
<dbReference type="FunFam" id="3.40.50.300:FF:000530">
    <property type="entry name" value="ABC transporter G family member 6"/>
    <property type="match status" value="1"/>
</dbReference>
<dbReference type="InterPro" id="IPR027417">
    <property type="entry name" value="P-loop_NTPase"/>
</dbReference>